<organism evidence="11 12">
    <name type="scientific">bacterium (Candidatus Gribaldobacteria) CG_4_9_14_3_um_filter_36_15</name>
    <dbReference type="NCBI Taxonomy" id="2014269"/>
    <lineage>
        <taxon>Bacteria</taxon>
        <taxon>Candidatus Gribaldobacteria</taxon>
    </lineage>
</organism>
<dbReference type="CDD" id="cd00130">
    <property type="entry name" value="PAS"/>
    <property type="match status" value="2"/>
</dbReference>
<keyword evidence="3" id="KW-0597">Phosphoprotein</keyword>
<dbReference type="CDD" id="cd00075">
    <property type="entry name" value="HATPase"/>
    <property type="match status" value="1"/>
</dbReference>
<dbReference type="Pfam" id="PF13426">
    <property type="entry name" value="PAS_9"/>
    <property type="match status" value="2"/>
</dbReference>
<evidence type="ECO:0000256" key="1">
    <source>
        <dbReference type="ARBA" id="ARBA00000085"/>
    </source>
</evidence>
<proteinExistence type="predicted"/>
<dbReference type="PRINTS" id="PR00344">
    <property type="entry name" value="BCTRLSENSOR"/>
</dbReference>
<dbReference type="InterPro" id="IPR004358">
    <property type="entry name" value="Sig_transdc_His_kin-like_C"/>
</dbReference>
<feature type="domain" description="PAS" evidence="10">
    <location>
        <begin position="43"/>
        <end position="77"/>
    </location>
</feature>
<dbReference type="Gene3D" id="1.10.287.130">
    <property type="match status" value="1"/>
</dbReference>
<dbReference type="PANTHER" id="PTHR45453">
    <property type="entry name" value="PHOSPHATE REGULON SENSOR PROTEIN PHOR"/>
    <property type="match status" value="1"/>
</dbReference>
<evidence type="ECO:0000256" key="2">
    <source>
        <dbReference type="ARBA" id="ARBA00012438"/>
    </source>
</evidence>
<dbReference type="Pfam" id="PF00512">
    <property type="entry name" value="HisKA"/>
    <property type="match status" value="1"/>
</dbReference>
<evidence type="ECO:0000256" key="8">
    <source>
        <dbReference type="SAM" id="Coils"/>
    </source>
</evidence>
<dbReference type="CDD" id="cd00082">
    <property type="entry name" value="HisKA"/>
    <property type="match status" value="1"/>
</dbReference>
<dbReference type="PROSITE" id="PS50109">
    <property type="entry name" value="HIS_KIN"/>
    <property type="match status" value="1"/>
</dbReference>
<keyword evidence="5" id="KW-0418">Kinase</keyword>
<dbReference type="InterPro" id="IPR000014">
    <property type="entry name" value="PAS"/>
</dbReference>
<comment type="caution">
    <text evidence="11">The sequence shown here is derived from an EMBL/GenBank/DDBJ whole genome shotgun (WGS) entry which is preliminary data.</text>
</comment>
<dbReference type="Proteomes" id="UP000229156">
    <property type="component" value="Unassembled WGS sequence"/>
</dbReference>
<dbReference type="AlphaFoldDB" id="A0A2M7ZVG7"/>
<dbReference type="GO" id="GO:0000155">
    <property type="term" value="F:phosphorelay sensor kinase activity"/>
    <property type="evidence" value="ECO:0007669"/>
    <property type="project" value="InterPro"/>
</dbReference>
<keyword evidence="7" id="KW-0472">Membrane</keyword>
<evidence type="ECO:0000259" key="10">
    <source>
        <dbReference type="PROSITE" id="PS50112"/>
    </source>
</evidence>
<dbReference type="FunFam" id="3.30.565.10:FF:000006">
    <property type="entry name" value="Sensor histidine kinase WalK"/>
    <property type="match status" value="1"/>
</dbReference>
<dbReference type="InterPro" id="IPR036890">
    <property type="entry name" value="HATPase_C_sf"/>
</dbReference>
<evidence type="ECO:0000256" key="3">
    <source>
        <dbReference type="ARBA" id="ARBA00022553"/>
    </source>
</evidence>
<dbReference type="InterPro" id="IPR003661">
    <property type="entry name" value="HisK_dim/P_dom"/>
</dbReference>
<dbReference type="SUPFAM" id="SSF47384">
    <property type="entry name" value="Homodimeric domain of signal transducing histidine kinase"/>
    <property type="match status" value="1"/>
</dbReference>
<dbReference type="Pfam" id="PF02518">
    <property type="entry name" value="HATPase_c"/>
    <property type="match status" value="1"/>
</dbReference>
<gene>
    <name evidence="11" type="ORF">CO121_01590</name>
</gene>
<sequence length="538" mass="62427">MVDKEQIESLLQITREDLRDLEMYVQEYSAFLPLAVSTINPLGIILNSNQAFQKLSGYKEIEMIGKKMEDLFLNKEDFKDLIEEKIFEGKPSLTRKMTFLTKEKKKIPVNMAISARKDEKGNFIGYFIALSDITAFEDLRKNLEKKVKERTKDLEMRTQEIAESRTALMNILEDVEGARGRAEEERDKTLAIFENFPEGLLFLDKENKISSVNPSVRDFFQLDPKEAVGKKIDELEKKSPLTPLIDILRESPKGIYRKELKLRENLILEISAIPVMRVEEKIGTLIILRDITREKTIERLKTEFVSISAHQLRTPLSAVKWTLRMILDRELGEISKEQREFLEKTYLSNERMIHLINDLLNITRIEEGRFLYNIKSQDIVKIAERIVASSEEMARRKELDFRFQKPKVKIPEIELDPEKISLVFQNLLDNAIHYTKTGGLVKISLNYLKDKKEILISVKDTGIGIPKDQQKRVFTRFFRGANAIKTETEGTGLGLFIAKNIVDAHGGRIWFESKENKGTTFYFTLPARREFEEFLTGF</sequence>
<feature type="coiled-coil region" evidence="8">
    <location>
        <begin position="133"/>
        <end position="160"/>
    </location>
</feature>
<protein>
    <recommendedName>
        <fullName evidence="2">histidine kinase</fullName>
        <ecNumber evidence="2">2.7.13.3</ecNumber>
    </recommendedName>
</protein>
<dbReference type="InterPro" id="IPR035965">
    <property type="entry name" value="PAS-like_dom_sf"/>
</dbReference>
<evidence type="ECO:0000256" key="4">
    <source>
        <dbReference type="ARBA" id="ARBA00022679"/>
    </source>
</evidence>
<dbReference type="SMART" id="SM00388">
    <property type="entry name" value="HisKA"/>
    <property type="match status" value="1"/>
</dbReference>
<dbReference type="InterPro" id="IPR003594">
    <property type="entry name" value="HATPase_dom"/>
</dbReference>
<dbReference type="InterPro" id="IPR050351">
    <property type="entry name" value="BphY/WalK/GraS-like"/>
</dbReference>
<dbReference type="SMART" id="SM00387">
    <property type="entry name" value="HATPase_c"/>
    <property type="match status" value="1"/>
</dbReference>
<dbReference type="SUPFAM" id="SSF55785">
    <property type="entry name" value="PYP-like sensor domain (PAS domain)"/>
    <property type="match status" value="2"/>
</dbReference>
<dbReference type="InterPro" id="IPR036097">
    <property type="entry name" value="HisK_dim/P_sf"/>
</dbReference>
<dbReference type="SMART" id="SM00091">
    <property type="entry name" value="PAS"/>
    <property type="match status" value="2"/>
</dbReference>
<reference evidence="12" key="1">
    <citation type="submission" date="2017-09" db="EMBL/GenBank/DDBJ databases">
        <title>Depth-based differentiation of microbial function through sediment-hosted aquifers and enrichment of novel symbionts in the deep terrestrial subsurface.</title>
        <authorList>
            <person name="Probst A.J."/>
            <person name="Ladd B."/>
            <person name="Jarett J.K."/>
            <person name="Geller-Mcgrath D.E."/>
            <person name="Sieber C.M.K."/>
            <person name="Emerson J.B."/>
            <person name="Anantharaman K."/>
            <person name="Thomas B.C."/>
            <person name="Malmstrom R."/>
            <person name="Stieglmeier M."/>
            <person name="Klingl A."/>
            <person name="Woyke T."/>
            <person name="Ryan C.M."/>
            <person name="Banfield J.F."/>
        </authorList>
    </citation>
    <scope>NUCLEOTIDE SEQUENCE [LARGE SCALE GENOMIC DNA]</scope>
</reference>
<accession>A0A2M7ZVG7</accession>
<dbReference type="PANTHER" id="PTHR45453:SF1">
    <property type="entry name" value="PHOSPHATE REGULON SENSOR PROTEIN PHOR"/>
    <property type="match status" value="1"/>
</dbReference>
<keyword evidence="8" id="KW-0175">Coiled coil</keyword>
<dbReference type="EMBL" id="PFUT01000034">
    <property type="protein sequence ID" value="PJB09131.1"/>
    <property type="molecule type" value="Genomic_DNA"/>
</dbReference>
<evidence type="ECO:0000313" key="12">
    <source>
        <dbReference type="Proteomes" id="UP000229156"/>
    </source>
</evidence>
<dbReference type="GO" id="GO:0005886">
    <property type="term" value="C:plasma membrane"/>
    <property type="evidence" value="ECO:0007669"/>
    <property type="project" value="TreeGrafter"/>
</dbReference>
<dbReference type="EC" id="2.7.13.3" evidence="2"/>
<evidence type="ECO:0000256" key="5">
    <source>
        <dbReference type="ARBA" id="ARBA00022777"/>
    </source>
</evidence>
<evidence type="ECO:0000313" key="11">
    <source>
        <dbReference type="EMBL" id="PJB09131.1"/>
    </source>
</evidence>
<name>A0A2M7ZVG7_9BACT</name>
<evidence type="ECO:0000256" key="6">
    <source>
        <dbReference type="ARBA" id="ARBA00023012"/>
    </source>
</evidence>
<dbReference type="InterPro" id="IPR005467">
    <property type="entry name" value="His_kinase_dom"/>
</dbReference>
<dbReference type="NCBIfam" id="TIGR00229">
    <property type="entry name" value="sensory_box"/>
    <property type="match status" value="2"/>
</dbReference>
<dbReference type="Gene3D" id="3.30.565.10">
    <property type="entry name" value="Histidine kinase-like ATPase, C-terminal domain"/>
    <property type="match status" value="1"/>
</dbReference>
<dbReference type="Gene3D" id="3.30.450.20">
    <property type="entry name" value="PAS domain"/>
    <property type="match status" value="2"/>
</dbReference>
<evidence type="ECO:0000256" key="7">
    <source>
        <dbReference type="ARBA" id="ARBA00023136"/>
    </source>
</evidence>
<comment type="catalytic activity">
    <reaction evidence="1">
        <text>ATP + protein L-histidine = ADP + protein N-phospho-L-histidine.</text>
        <dbReference type="EC" id="2.7.13.3"/>
    </reaction>
</comment>
<keyword evidence="4" id="KW-0808">Transferase</keyword>
<keyword evidence="6" id="KW-0902">Two-component regulatory system</keyword>
<dbReference type="PROSITE" id="PS50112">
    <property type="entry name" value="PAS"/>
    <property type="match status" value="2"/>
</dbReference>
<dbReference type="GO" id="GO:0016036">
    <property type="term" value="P:cellular response to phosphate starvation"/>
    <property type="evidence" value="ECO:0007669"/>
    <property type="project" value="TreeGrafter"/>
</dbReference>
<dbReference type="GO" id="GO:0004721">
    <property type="term" value="F:phosphoprotein phosphatase activity"/>
    <property type="evidence" value="ECO:0007669"/>
    <property type="project" value="TreeGrafter"/>
</dbReference>
<feature type="domain" description="PAS" evidence="10">
    <location>
        <begin position="185"/>
        <end position="230"/>
    </location>
</feature>
<feature type="domain" description="Histidine kinase" evidence="9">
    <location>
        <begin position="307"/>
        <end position="529"/>
    </location>
</feature>
<dbReference type="SUPFAM" id="SSF55874">
    <property type="entry name" value="ATPase domain of HSP90 chaperone/DNA topoisomerase II/histidine kinase"/>
    <property type="match status" value="1"/>
</dbReference>
<evidence type="ECO:0000259" key="9">
    <source>
        <dbReference type="PROSITE" id="PS50109"/>
    </source>
</evidence>